<keyword evidence="3" id="KW-1003">Cell membrane</keyword>
<accession>A0ABR7UM39</accession>
<dbReference type="PANTHER" id="PTHR11795">
    <property type="entry name" value="BRANCHED-CHAIN AMINO ACID TRANSPORT SYSTEM PERMEASE PROTEIN LIVH"/>
    <property type="match status" value="1"/>
</dbReference>
<dbReference type="InterPro" id="IPR052157">
    <property type="entry name" value="BCAA_transport_permease"/>
</dbReference>
<dbReference type="Pfam" id="PF02653">
    <property type="entry name" value="BPD_transp_2"/>
    <property type="match status" value="1"/>
</dbReference>
<dbReference type="CDD" id="cd06582">
    <property type="entry name" value="TM_PBP1_LivH_like"/>
    <property type="match status" value="1"/>
</dbReference>
<feature type="transmembrane region" description="Helical" evidence="9">
    <location>
        <begin position="193"/>
        <end position="215"/>
    </location>
</feature>
<sequence length="292" mass="30565">MPSADLLLQAVVSGILAGGVYSLVAVSLALVFGVMRVLNFAHGDLLMIAMYGVVVLNREFGLSPYVAALVILPLMGLLGMLLFQFLIKPVLGSSPLTQAQLTIGLSFVIQSLLLIVFGADLLNTNTSFGDLSYHFHGVVIGVPQLIGFVVSLLVCGLLSAFLTMTEIGHRIRATSQDPTMAWLCGVDIKRTQLMVFAGCIAILAIPAGCLMTFSYVTPSTGIRLSLLSLLVVVLGGLGDLRGAFVGGLIIGLVESLAAALLNNPASPSLTYLVFGAALLFRPKGLFGRGSNA</sequence>
<feature type="transmembrane region" description="Helical" evidence="9">
    <location>
        <begin position="139"/>
        <end position="162"/>
    </location>
</feature>
<evidence type="ECO:0000256" key="3">
    <source>
        <dbReference type="ARBA" id="ARBA00022475"/>
    </source>
</evidence>
<evidence type="ECO:0000256" key="8">
    <source>
        <dbReference type="ARBA" id="ARBA00037998"/>
    </source>
</evidence>
<protein>
    <submittedName>
        <fullName evidence="10">Branched-chain amino acid ABC transporter permease</fullName>
    </submittedName>
</protein>
<proteinExistence type="inferred from homology"/>
<gene>
    <name evidence="10" type="ORF">HA482_40745</name>
</gene>
<dbReference type="InterPro" id="IPR001851">
    <property type="entry name" value="ABC_transp_permease"/>
</dbReference>
<evidence type="ECO:0000256" key="1">
    <source>
        <dbReference type="ARBA" id="ARBA00004651"/>
    </source>
</evidence>
<evidence type="ECO:0000256" key="6">
    <source>
        <dbReference type="ARBA" id="ARBA00022989"/>
    </source>
</evidence>
<feature type="transmembrane region" description="Helical" evidence="9">
    <location>
        <begin position="268"/>
        <end position="286"/>
    </location>
</feature>
<evidence type="ECO:0000256" key="4">
    <source>
        <dbReference type="ARBA" id="ARBA00022692"/>
    </source>
</evidence>
<keyword evidence="2" id="KW-0813">Transport</keyword>
<evidence type="ECO:0000256" key="5">
    <source>
        <dbReference type="ARBA" id="ARBA00022970"/>
    </source>
</evidence>
<dbReference type="EMBL" id="JAATTO010000119">
    <property type="protein sequence ID" value="MBC9984509.1"/>
    <property type="molecule type" value="Genomic_DNA"/>
</dbReference>
<evidence type="ECO:0000313" key="10">
    <source>
        <dbReference type="EMBL" id="MBC9984509.1"/>
    </source>
</evidence>
<evidence type="ECO:0000256" key="9">
    <source>
        <dbReference type="SAM" id="Phobius"/>
    </source>
</evidence>
<evidence type="ECO:0000313" key="11">
    <source>
        <dbReference type="Proteomes" id="UP000639516"/>
    </source>
</evidence>
<dbReference type="PANTHER" id="PTHR11795:SF445">
    <property type="entry name" value="AMINO ACID ABC TRANSPORTER PERMEASE PROTEIN"/>
    <property type="match status" value="1"/>
</dbReference>
<keyword evidence="7 9" id="KW-0472">Membrane</keyword>
<comment type="caution">
    <text evidence="10">The sequence shown here is derived from an EMBL/GenBank/DDBJ whole genome shotgun (WGS) entry which is preliminary data.</text>
</comment>
<dbReference type="RefSeq" id="WP_188108242.1">
    <property type="nucleotide sequence ID" value="NZ_JAANIH010000116.1"/>
</dbReference>
<organism evidence="10 11">
    <name type="scientific">Bradyrhizobium campsiandrae</name>
    <dbReference type="NCBI Taxonomy" id="1729892"/>
    <lineage>
        <taxon>Bacteria</taxon>
        <taxon>Pseudomonadati</taxon>
        <taxon>Pseudomonadota</taxon>
        <taxon>Alphaproteobacteria</taxon>
        <taxon>Hyphomicrobiales</taxon>
        <taxon>Nitrobacteraceae</taxon>
        <taxon>Bradyrhizobium</taxon>
    </lineage>
</organism>
<keyword evidence="5" id="KW-0029">Amino-acid transport</keyword>
<keyword evidence="6 9" id="KW-1133">Transmembrane helix</keyword>
<comment type="subcellular location">
    <subcellularLocation>
        <location evidence="1">Cell membrane</location>
        <topology evidence="1">Multi-pass membrane protein</topology>
    </subcellularLocation>
</comment>
<feature type="transmembrane region" description="Helical" evidence="9">
    <location>
        <begin position="6"/>
        <end position="30"/>
    </location>
</feature>
<feature type="transmembrane region" description="Helical" evidence="9">
    <location>
        <begin position="62"/>
        <end position="87"/>
    </location>
</feature>
<evidence type="ECO:0000256" key="2">
    <source>
        <dbReference type="ARBA" id="ARBA00022448"/>
    </source>
</evidence>
<feature type="transmembrane region" description="Helical" evidence="9">
    <location>
        <begin position="99"/>
        <end position="119"/>
    </location>
</feature>
<dbReference type="Proteomes" id="UP000639516">
    <property type="component" value="Unassembled WGS sequence"/>
</dbReference>
<name>A0ABR7UM39_9BRAD</name>
<comment type="similarity">
    <text evidence="8">Belongs to the binding-protein-dependent transport system permease family. LivHM subfamily.</text>
</comment>
<evidence type="ECO:0000256" key="7">
    <source>
        <dbReference type="ARBA" id="ARBA00023136"/>
    </source>
</evidence>
<reference evidence="10 11" key="1">
    <citation type="journal article" date="2020" name="Arch. Microbiol.">
        <title>Bradyrhizobium campsiandrae sp. nov., a nitrogen-fixing bacterial strain isolated from a native leguminous tree from the Amazon adapted to flooded conditions.</title>
        <authorList>
            <person name="Cabral Michel D."/>
            <person name="Martins da Costa E."/>
            <person name="Azarias Guimaraes A."/>
            <person name="Soares de Carvalho T."/>
            <person name="Santos de Castro Caputo P."/>
            <person name="Willems A."/>
            <person name="de Souza Moreira F.M."/>
        </authorList>
    </citation>
    <scope>NUCLEOTIDE SEQUENCE [LARGE SCALE GENOMIC DNA]</scope>
    <source>
        <strain evidence="11">INPA 384B</strain>
    </source>
</reference>
<keyword evidence="11" id="KW-1185">Reference proteome</keyword>
<keyword evidence="4 9" id="KW-0812">Transmembrane</keyword>
<feature type="transmembrane region" description="Helical" evidence="9">
    <location>
        <begin position="37"/>
        <end position="56"/>
    </location>
</feature>